<dbReference type="RefSeq" id="XP_001836894.2">
    <property type="nucleotide sequence ID" value="XM_001836842.2"/>
</dbReference>
<name>A8NWH7_COPC7</name>
<organism evidence="2 3">
    <name type="scientific">Coprinopsis cinerea (strain Okayama-7 / 130 / ATCC MYA-4618 / FGSC 9003)</name>
    <name type="common">Inky cap fungus</name>
    <name type="synonym">Hormographiella aspergillata</name>
    <dbReference type="NCBI Taxonomy" id="240176"/>
    <lineage>
        <taxon>Eukaryota</taxon>
        <taxon>Fungi</taxon>
        <taxon>Dikarya</taxon>
        <taxon>Basidiomycota</taxon>
        <taxon>Agaricomycotina</taxon>
        <taxon>Agaricomycetes</taxon>
        <taxon>Agaricomycetidae</taxon>
        <taxon>Agaricales</taxon>
        <taxon>Agaricineae</taxon>
        <taxon>Psathyrellaceae</taxon>
        <taxon>Coprinopsis</taxon>
    </lineage>
</organism>
<feature type="compositionally biased region" description="Acidic residues" evidence="1">
    <location>
        <begin position="408"/>
        <end position="431"/>
    </location>
</feature>
<keyword evidence="3" id="KW-1185">Reference proteome</keyword>
<dbReference type="HOGENOM" id="CLU_618224_0_0_1"/>
<feature type="region of interest" description="Disordered" evidence="1">
    <location>
        <begin position="394"/>
        <end position="443"/>
    </location>
</feature>
<accession>A8NWH7</accession>
<dbReference type="Proteomes" id="UP000001861">
    <property type="component" value="Unassembled WGS sequence"/>
</dbReference>
<dbReference type="GeneID" id="6013448"/>
<feature type="region of interest" description="Disordered" evidence="1">
    <location>
        <begin position="62"/>
        <end position="113"/>
    </location>
</feature>
<protein>
    <submittedName>
        <fullName evidence="2">Uncharacterized protein</fullName>
    </submittedName>
</protein>
<feature type="compositionally biased region" description="Low complexity" evidence="1">
    <location>
        <begin position="62"/>
        <end position="79"/>
    </location>
</feature>
<proteinExistence type="predicted"/>
<evidence type="ECO:0000256" key="1">
    <source>
        <dbReference type="SAM" id="MobiDB-lite"/>
    </source>
</evidence>
<dbReference type="KEGG" id="cci:CC1G_00030"/>
<evidence type="ECO:0000313" key="3">
    <source>
        <dbReference type="Proteomes" id="UP000001861"/>
    </source>
</evidence>
<comment type="caution">
    <text evidence="2">The sequence shown here is derived from an EMBL/GenBank/DDBJ whole genome shotgun (WGS) entry which is preliminary data.</text>
</comment>
<dbReference type="VEuPathDB" id="FungiDB:CC1G_00030"/>
<dbReference type="AlphaFoldDB" id="A8NWH7"/>
<dbReference type="EMBL" id="AACS02000005">
    <property type="protein sequence ID" value="EAU84511.2"/>
    <property type="molecule type" value="Genomic_DNA"/>
</dbReference>
<feature type="compositionally biased region" description="Basic and acidic residues" evidence="1">
    <location>
        <begin position="394"/>
        <end position="407"/>
    </location>
</feature>
<reference evidence="2 3" key="1">
    <citation type="journal article" date="2010" name="Proc. Natl. Acad. Sci. U.S.A.">
        <title>Insights into evolution of multicellular fungi from the assembled chromosomes of the mushroom Coprinopsis cinerea (Coprinus cinereus).</title>
        <authorList>
            <person name="Stajich J.E."/>
            <person name="Wilke S.K."/>
            <person name="Ahren D."/>
            <person name="Au C.H."/>
            <person name="Birren B.W."/>
            <person name="Borodovsky M."/>
            <person name="Burns C."/>
            <person name="Canback B."/>
            <person name="Casselton L.A."/>
            <person name="Cheng C.K."/>
            <person name="Deng J."/>
            <person name="Dietrich F.S."/>
            <person name="Fargo D.C."/>
            <person name="Farman M.L."/>
            <person name="Gathman A.C."/>
            <person name="Goldberg J."/>
            <person name="Guigo R."/>
            <person name="Hoegger P.J."/>
            <person name="Hooker J.B."/>
            <person name="Huggins A."/>
            <person name="James T.Y."/>
            <person name="Kamada T."/>
            <person name="Kilaru S."/>
            <person name="Kodira C."/>
            <person name="Kues U."/>
            <person name="Kupfer D."/>
            <person name="Kwan H.S."/>
            <person name="Lomsadze A."/>
            <person name="Li W."/>
            <person name="Lilly W.W."/>
            <person name="Ma L.J."/>
            <person name="Mackey A.J."/>
            <person name="Manning G."/>
            <person name="Martin F."/>
            <person name="Muraguchi H."/>
            <person name="Natvig D.O."/>
            <person name="Palmerini H."/>
            <person name="Ramesh M.A."/>
            <person name="Rehmeyer C.J."/>
            <person name="Roe B.A."/>
            <person name="Shenoy N."/>
            <person name="Stanke M."/>
            <person name="Ter-Hovhannisyan V."/>
            <person name="Tunlid A."/>
            <person name="Velagapudi R."/>
            <person name="Vision T.J."/>
            <person name="Zeng Q."/>
            <person name="Zolan M.E."/>
            <person name="Pukkila P.J."/>
        </authorList>
    </citation>
    <scope>NUCLEOTIDE SEQUENCE [LARGE SCALE GENOMIC DNA]</scope>
    <source>
        <strain evidence="3">Okayama-7 / 130 / ATCC MYA-4618 / FGSC 9003</strain>
    </source>
</reference>
<gene>
    <name evidence="2" type="ORF">CC1G_00030</name>
</gene>
<dbReference type="InParanoid" id="A8NWH7"/>
<evidence type="ECO:0000313" key="2">
    <source>
        <dbReference type="EMBL" id="EAU84511.2"/>
    </source>
</evidence>
<sequence>MSDLAALCRSECNVFASPNGAVSEIPVHRDDDEYTLVGDPSDEESIEHLLLGLAKTVLDSPDSTSSSISSASSSSSDDSFVTAPEYPECLDSDSDETHPAALAGECPPPELWLPNPEDSNLPPLYTLSGECLDFILFMIVKLAFPRRSSTKDGHKWLEIGRRIAFNTLAEMHYGPSLLLVPSFTALYYILVVFELHDLDDAPLMQDANIAGEVIVRIFSVFYVIASKWEEDIEETGPMHITISTFAFTRSSEFNIGWWFQHLHRMERRVLPILDYNIAVMPHHWPPFVSFLEFVFEQPELRKMTEHCNPALPILKGAYGCVGLPIKTLNRSDMETEAELELMKEEQDLLYEEIVTGRMMMEEHVPAFLETLCDGLLCPPSVSLEVWCGDQTREDRDVHEKGKVLERREDDDEGDEWSSSDDEDLGMDDEDKENIPPVGPQDSV</sequence>